<dbReference type="InterPro" id="IPR011990">
    <property type="entry name" value="TPR-like_helical_dom_sf"/>
</dbReference>
<dbReference type="Gene3D" id="1.25.40.10">
    <property type="entry name" value="Tetratricopeptide repeat domain"/>
    <property type="match status" value="3"/>
</dbReference>
<protein>
    <submittedName>
        <fullName evidence="3">Uncharacterized protein</fullName>
    </submittedName>
</protein>
<dbReference type="Pfam" id="PF13041">
    <property type="entry name" value="PPR_2"/>
    <property type="match status" value="1"/>
</dbReference>
<keyword evidence="4" id="KW-1185">Reference proteome</keyword>
<evidence type="ECO:0000313" key="3">
    <source>
        <dbReference type="EMBL" id="KAK2966576.1"/>
    </source>
</evidence>
<comment type="caution">
    <text evidence="3">The sequence shown here is derived from an EMBL/GenBank/DDBJ whole genome shotgun (WGS) entry which is preliminary data.</text>
</comment>
<organism evidence="3 4">
    <name type="scientific">Escallonia rubra</name>
    <dbReference type="NCBI Taxonomy" id="112253"/>
    <lineage>
        <taxon>Eukaryota</taxon>
        <taxon>Viridiplantae</taxon>
        <taxon>Streptophyta</taxon>
        <taxon>Embryophyta</taxon>
        <taxon>Tracheophyta</taxon>
        <taxon>Spermatophyta</taxon>
        <taxon>Magnoliopsida</taxon>
        <taxon>eudicotyledons</taxon>
        <taxon>Gunneridae</taxon>
        <taxon>Pentapetalae</taxon>
        <taxon>asterids</taxon>
        <taxon>campanulids</taxon>
        <taxon>Escalloniales</taxon>
        <taxon>Escalloniaceae</taxon>
        <taxon>Escallonia</taxon>
    </lineage>
</organism>
<dbReference type="Pfam" id="PF01535">
    <property type="entry name" value="PPR"/>
    <property type="match status" value="4"/>
</dbReference>
<dbReference type="Proteomes" id="UP001187471">
    <property type="component" value="Unassembled WGS sequence"/>
</dbReference>
<dbReference type="FunFam" id="1.25.40.10:FF:001636">
    <property type="entry name" value="Pentatricopeptide repeat-containing protein At2g20540"/>
    <property type="match status" value="1"/>
</dbReference>
<evidence type="ECO:0000313" key="4">
    <source>
        <dbReference type="Proteomes" id="UP001187471"/>
    </source>
</evidence>
<dbReference type="EMBL" id="JAVXUO010003115">
    <property type="protein sequence ID" value="KAK2966576.1"/>
    <property type="molecule type" value="Genomic_DNA"/>
</dbReference>
<dbReference type="SUPFAM" id="SSF48452">
    <property type="entry name" value="TPR-like"/>
    <property type="match status" value="1"/>
</dbReference>
<dbReference type="PANTHER" id="PTHR47926:SF453">
    <property type="entry name" value="PENTATRICOPEPTIDE REPEAT (PPR) SUPERFAMILY PROTEIN"/>
    <property type="match status" value="1"/>
</dbReference>
<dbReference type="PANTHER" id="PTHR47926">
    <property type="entry name" value="PENTATRICOPEPTIDE REPEAT-CONTAINING PROTEIN"/>
    <property type="match status" value="1"/>
</dbReference>
<dbReference type="InterPro" id="IPR046960">
    <property type="entry name" value="PPR_At4g14850-like_plant"/>
</dbReference>
<dbReference type="InterPro" id="IPR046848">
    <property type="entry name" value="E_motif"/>
</dbReference>
<dbReference type="FunFam" id="1.25.40.10:FF:002166">
    <property type="entry name" value="Pentatricopeptide (PPR) repeat-containing protein-like"/>
    <property type="match status" value="1"/>
</dbReference>
<dbReference type="NCBIfam" id="TIGR00756">
    <property type="entry name" value="PPR"/>
    <property type="match status" value="4"/>
</dbReference>
<evidence type="ECO:0000256" key="1">
    <source>
        <dbReference type="ARBA" id="ARBA00022737"/>
    </source>
</evidence>
<dbReference type="GO" id="GO:0003723">
    <property type="term" value="F:RNA binding"/>
    <property type="evidence" value="ECO:0007669"/>
    <property type="project" value="InterPro"/>
</dbReference>
<accession>A0AA88QKY6</accession>
<dbReference type="GO" id="GO:0009451">
    <property type="term" value="P:RNA modification"/>
    <property type="evidence" value="ECO:0007669"/>
    <property type="project" value="InterPro"/>
</dbReference>
<dbReference type="PROSITE" id="PS51375">
    <property type="entry name" value="PPR"/>
    <property type="match status" value="3"/>
</dbReference>
<dbReference type="Pfam" id="PF20431">
    <property type="entry name" value="E_motif"/>
    <property type="match status" value="1"/>
</dbReference>
<dbReference type="AlphaFoldDB" id="A0AA88QKY6"/>
<feature type="repeat" description="PPR" evidence="2">
    <location>
        <begin position="276"/>
        <end position="306"/>
    </location>
</feature>
<name>A0AA88QKY6_9ASTE</name>
<gene>
    <name evidence="3" type="ORF">RJ640_030785</name>
</gene>
<feature type="repeat" description="PPR" evidence="2">
    <location>
        <begin position="174"/>
        <end position="208"/>
    </location>
</feature>
<dbReference type="InterPro" id="IPR002885">
    <property type="entry name" value="PPR_rpt"/>
</dbReference>
<proteinExistence type="predicted"/>
<reference evidence="3" key="1">
    <citation type="submission" date="2022-12" db="EMBL/GenBank/DDBJ databases">
        <title>Draft genome assemblies for two species of Escallonia (Escalloniales).</title>
        <authorList>
            <person name="Chanderbali A."/>
            <person name="Dervinis C."/>
            <person name="Anghel I."/>
            <person name="Soltis D."/>
            <person name="Soltis P."/>
            <person name="Zapata F."/>
        </authorList>
    </citation>
    <scope>NUCLEOTIDE SEQUENCE</scope>
    <source>
        <strain evidence="3">UCBG92.1500</strain>
        <tissue evidence="3">Leaf</tissue>
    </source>
</reference>
<sequence>MLALSNLNEHVLTILQRCSHLNHLKQLQAYLTALGHSQTQLHSFKLVRFCTITLSNLTYARAIFNQLTHPNVYLYAAMITAYASQPDHMSSIVLYRNMIRQENTQPNQFVYPYALKSFPEVMECLGTEMVHTHVVKTGFGEHPVVQTALLDAYSRFCSDVGIARQLFDEMSERNVVSWTAIVSGYTRVGEMRDAVLLFEGMPERDTPAWNAIIAGCTQNGLFSEAISFLRRMVTLAESRPNHVTVVCALSACGNSAMLQLGKCIHGYICRNGIGRDSFIANALVDMYGKCGSLKEARQVFDKTSKRSLTSWNSMINCFALHGQSDSAISVFEEMMQHDHDVKPDAVTFISLLNACTHGGLVEQGRSYFSLMTRDYEIKPQIEHYGCLIDLLGRAGRFKEAMEIIEAMRIPPDEVVWGSLLNGCKIHGRADLAEFAVKKLIEIDPGNGGYGTMLANVYGELKKWDEVRQVRKILQEQNAYKTPGCSWIEIDNQVHQFYSVDTTHPRTEDIYTVLECLFDLY</sequence>
<keyword evidence="1" id="KW-0677">Repeat</keyword>
<evidence type="ECO:0000256" key="2">
    <source>
        <dbReference type="PROSITE-ProRule" id="PRU00708"/>
    </source>
</evidence>
<feature type="repeat" description="PPR" evidence="2">
    <location>
        <begin position="307"/>
        <end position="341"/>
    </location>
</feature>